<dbReference type="RefSeq" id="NP_050948.1">
    <property type="nucleotide sequence ID" value="NC_000927.1"/>
</dbReference>
<dbReference type="GeneID" id="1496878"/>
<dbReference type="AlphaFoldDB" id="Q9T3Y4"/>
<geneLocation type="chloroplast" evidence="1"/>
<dbReference type="EMBL" id="AF137379">
    <property type="protein sequence ID" value="AAD54919.1"/>
    <property type="molecule type" value="Genomic_DNA"/>
</dbReference>
<protein>
    <submittedName>
        <fullName evidence="1">Uncharacterized protein</fullName>
    </submittedName>
</protein>
<evidence type="ECO:0000313" key="1">
    <source>
        <dbReference type="EMBL" id="AAD54919.1"/>
    </source>
</evidence>
<keyword evidence="1" id="KW-0934">Plastid</keyword>
<reference evidence="1" key="1">
    <citation type="journal article" date="1999" name="Proc. Natl. Acad. Sci. U.S.A.">
        <title>The complete chloroplast DNA sequence of the green alga Nephroselmis olivacea: insights into the architecture of ancestral chloroplast genomes.</title>
        <authorList>
            <person name="Turmel M."/>
            <person name="Otis C."/>
            <person name="Lemieux C."/>
        </authorList>
    </citation>
    <scope>NUCLEOTIDE SEQUENCE [LARGE SCALE GENOMIC DNA]</scope>
    <source>
        <strain>NIES-484</strain>
    </source>
</reference>
<sequence length="179" mass="20095">MESKIPKELSALDPQSRARFLAKYIKSEDIASLTGIDVPLTNEQALSYIAKMRDNPLYLKKVLGKKPKTFVNPAGVRKQVYDPLSKRDVIDVVVLGDSPLAPTYYNRVQITRLLNLCVEYARTGSSRSSTAATENRRRKLAKENFKLEGKGEQKEVIGTPLPKLFLKPSTTNTNTDHLF</sequence>
<dbReference type="RefSeq" id="NP_050899.1">
    <property type="nucleotide sequence ID" value="NC_000927.1"/>
</dbReference>
<proteinExistence type="predicted"/>
<dbReference type="EMBL" id="AF137379">
    <property type="protein sequence ID" value="AAD54870.1"/>
    <property type="molecule type" value="Genomic_DNA"/>
</dbReference>
<dbReference type="GeneID" id="1496906"/>
<accession>Q9T3Y4</accession>
<keyword evidence="1" id="KW-0150">Chloroplast</keyword>
<name>Q9T3Y4_NEPOL</name>
<organism evidence="1">
    <name type="scientific">Nephroselmis olivacea</name>
    <name type="common">Green alga</name>
    <dbReference type="NCBI Taxonomy" id="31312"/>
    <lineage>
        <taxon>Eukaryota</taxon>
        <taxon>Viridiplantae</taxon>
        <taxon>Chlorophyta</taxon>
        <taxon>Nephroselmidophyceae</taxon>
        <taxon>Nephroselmidales</taxon>
        <taxon>Nephroselmidaceae</taxon>
        <taxon>Nephroselmis</taxon>
    </lineage>
</organism>